<sequence>MLKGLLGGNGGKPGKQDREPQKDKAQKKREQTPQEDTPNHRRKNERPPPHPNPILPVEEIDILKFPIFPLKWPTPEMTHKEWYNSISLKKEDADYVVTKWWQKVQLFFRAYDPYVLQLEDNLMNAVKNVRRLRAERDAWKKEHDDVFVMYQKLKMAADKKKH</sequence>
<dbReference type="AlphaFoldDB" id="A0AAN8MT21"/>
<protein>
    <submittedName>
        <fullName evidence="3">Uncharacterized protein</fullName>
    </submittedName>
</protein>
<gene>
    <name evidence="3" type="ORF">TWF718_002805</name>
</gene>
<comment type="caution">
    <text evidence="3">The sequence shown here is derived from an EMBL/GenBank/DDBJ whole genome shotgun (WGS) entry which is preliminary data.</text>
</comment>
<proteinExistence type="predicted"/>
<dbReference type="EMBL" id="JAVHNR010000011">
    <property type="protein sequence ID" value="KAK6330608.1"/>
    <property type="molecule type" value="Genomic_DNA"/>
</dbReference>
<feature type="region of interest" description="Disordered" evidence="2">
    <location>
        <begin position="1"/>
        <end position="55"/>
    </location>
</feature>
<dbReference type="Proteomes" id="UP001313282">
    <property type="component" value="Unassembled WGS sequence"/>
</dbReference>
<keyword evidence="1" id="KW-0175">Coiled coil</keyword>
<evidence type="ECO:0000313" key="4">
    <source>
        <dbReference type="Proteomes" id="UP001313282"/>
    </source>
</evidence>
<accession>A0AAN8MT21</accession>
<feature type="compositionally biased region" description="Basic and acidic residues" evidence="2">
    <location>
        <begin position="14"/>
        <end position="32"/>
    </location>
</feature>
<reference evidence="3 4" key="1">
    <citation type="submission" date="2019-10" db="EMBL/GenBank/DDBJ databases">
        <authorList>
            <person name="Palmer J.M."/>
        </authorList>
    </citation>
    <scope>NUCLEOTIDE SEQUENCE [LARGE SCALE GENOMIC DNA]</scope>
    <source>
        <strain evidence="3 4">TWF718</strain>
    </source>
</reference>
<evidence type="ECO:0000256" key="1">
    <source>
        <dbReference type="SAM" id="Coils"/>
    </source>
</evidence>
<feature type="compositionally biased region" description="Gly residues" evidence="2">
    <location>
        <begin position="1"/>
        <end position="13"/>
    </location>
</feature>
<evidence type="ECO:0000313" key="3">
    <source>
        <dbReference type="EMBL" id="KAK6330608.1"/>
    </source>
</evidence>
<organism evidence="3 4">
    <name type="scientific">Orbilia javanica</name>
    <dbReference type="NCBI Taxonomy" id="47235"/>
    <lineage>
        <taxon>Eukaryota</taxon>
        <taxon>Fungi</taxon>
        <taxon>Dikarya</taxon>
        <taxon>Ascomycota</taxon>
        <taxon>Pezizomycotina</taxon>
        <taxon>Orbiliomycetes</taxon>
        <taxon>Orbiliales</taxon>
        <taxon>Orbiliaceae</taxon>
        <taxon>Orbilia</taxon>
    </lineage>
</organism>
<evidence type="ECO:0000256" key="2">
    <source>
        <dbReference type="SAM" id="MobiDB-lite"/>
    </source>
</evidence>
<keyword evidence="4" id="KW-1185">Reference proteome</keyword>
<feature type="coiled-coil region" evidence="1">
    <location>
        <begin position="115"/>
        <end position="142"/>
    </location>
</feature>
<name>A0AAN8MT21_9PEZI</name>